<feature type="region of interest" description="Disordered" evidence="11">
    <location>
        <begin position="276"/>
        <end position="295"/>
    </location>
</feature>
<feature type="coiled-coil region" evidence="10">
    <location>
        <begin position="409"/>
        <end position="457"/>
    </location>
</feature>
<comment type="caution">
    <text evidence="15">The sequence shown here is derived from an EMBL/GenBank/DDBJ whole genome shotgun (WGS) entry which is preliminary data.</text>
</comment>
<keyword evidence="7" id="KW-0333">Golgi apparatus</keyword>
<dbReference type="Pfam" id="PF08172">
    <property type="entry name" value="CASP_C"/>
    <property type="match status" value="1"/>
</dbReference>
<evidence type="ECO:0000259" key="13">
    <source>
        <dbReference type="Pfam" id="PF08172"/>
    </source>
</evidence>
<keyword evidence="4" id="KW-0813">Transport</keyword>
<evidence type="ECO:0000256" key="2">
    <source>
        <dbReference type="ARBA" id="ARBA00006415"/>
    </source>
</evidence>
<evidence type="ECO:0000256" key="8">
    <source>
        <dbReference type="ARBA" id="ARBA00023054"/>
    </source>
</evidence>
<feature type="domain" description="CASP C-terminal" evidence="13">
    <location>
        <begin position="434"/>
        <end position="645"/>
    </location>
</feature>
<evidence type="ECO:0000256" key="1">
    <source>
        <dbReference type="ARBA" id="ARBA00004409"/>
    </source>
</evidence>
<comment type="subcellular location">
    <subcellularLocation>
        <location evidence="1">Golgi apparatus membrane</location>
        <topology evidence="1">Single-pass type IV membrane protein</topology>
    </subcellularLocation>
</comment>
<feature type="domain" description="Cux N-terminal" evidence="14">
    <location>
        <begin position="21"/>
        <end position="123"/>
    </location>
</feature>
<name>A0ABP1G5E7_9CHLO</name>
<keyword evidence="8 10" id="KW-0175">Coiled coil</keyword>
<evidence type="ECO:0000313" key="16">
    <source>
        <dbReference type="Proteomes" id="UP001497392"/>
    </source>
</evidence>
<dbReference type="EMBL" id="CAXHTA020000016">
    <property type="protein sequence ID" value="CAL5227002.1"/>
    <property type="molecule type" value="Genomic_DNA"/>
</dbReference>
<dbReference type="Proteomes" id="UP001497392">
    <property type="component" value="Unassembled WGS sequence"/>
</dbReference>
<sequence length="680" mass="75568">MAVELLAGQSSPSQHDPGSSTAVYNFWKEFSLETFRHKLDEQGMSIAENQEQSVKSRKRLAETTREVKREVSSEVLKEVGPLMKQYQEEVDKLSNRAKFGEQAFLDIYQKLYEAPDPAPMLSLGLEVGARAAEMEAAATKMAGELAEYKAESKELRNQEHTIRRLEDRARSLEAQLEDKERQLKEAQAASRDRAEAVAAEMDAMRENALAAALAEARHSLAALQRQHEAGQRSLAELQARSEEENLGLQTQLEIAGSEVERAHARLAALELEKERKNTQVTEQRAAKQPEASTSVSNVALQTMQTDLQHQREREARLSAELASLHQRLEAEEASCSARCDALRQSLQKQEAHSAALEAQLASRPTSQQVEDLQQKVRVLQAVGYGTMEAEEGSDTGATASLEAALLAKARRLEHELTMTRLRVAELSGELEAAGTKLSEAEAELASKHALIQSLEEDLLAAQKGTGTTGNGKLPNGTHATEAAALLSEDASAEEDSGQQTMVRVICSQRDRLKERVNQLGDELSKVGTQLRQAVSSLESAKADNLALVERLRYVQGYRAQTRGREVGPGDVESRYTKEYEEQLNPFTDFQDKERSARRRQLSPTDRLLYEVGQMVSGSRAMRMFVIIYSLALHALVFWVMARWSHNHAHNTQMGAAELALMCQRMSDTLPGQHLHSRLLR</sequence>
<evidence type="ECO:0000256" key="6">
    <source>
        <dbReference type="ARBA" id="ARBA00022989"/>
    </source>
</evidence>
<dbReference type="Pfam" id="PF25398">
    <property type="entry name" value="CUX1_N"/>
    <property type="match status" value="1"/>
</dbReference>
<keyword evidence="6 12" id="KW-1133">Transmembrane helix</keyword>
<evidence type="ECO:0000256" key="11">
    <source>
        <dbReference type="SAM" id="MobiDB-lite"/>
    </source>
</evidence>
<keyword evidence="16" id="KW-1185">Reference proteome</keyword>
<evidence type="ECO:0000256" key="10">
    <source>
        <dbReference type="SAM" id="Coils"/>
    </source>
</evidence>
<protein>
    <recommendedName>
        <fullName evidence="3">Protein CASP</fullName>
    </recommendedName>
</protein>
<feature type="transmembrane region" description="Helical" evidence="12">
    <location>
        <begin position="623"/>
        <end position="641"/>
    </location>
</feature>
<evidence type="ECO:0000256" key="5">
    <source>
        <dbReference type="ARBA" id="ARBA00022692"/>
    </source>
</evidence>
<gene>
    <name evidence="15" type="primary">g9892</name>
    <name evidence="15" type="ORF">VP750_LOCUS8908</name>
</gene>
<organism evidence="15 16">
    <name type="scientific">Coccomyxa viridis</name>
    <dbReference type="NCBI Taxonomy" id="1274662"/>
    <lineage>
        <taxon>Eukaryota</taxon>
        <taxon>Viridiplantae</taxon>
        <taxon>Chlorophyta</taxon>
        <taxon>core chlorophytes</taxon>
        <taxon>Trebouxiophyceae</taxon>
        <taxon>Trebouxiophyceae incertae sedis</taxon>
        <taxon>Coccomyxaceae</taxon>
        <taxon>Coccomyxa</taxon>
    </lineage>
</organism>
<evidence type="ECO:0000256" key="9">
    <source>
        <dbReference type="ARBA" id="ARBA00023136"/>
    </source>
</evidence>
<dbReference type="PANTHER" id="PTHR14043">
    <property type="entry name" value="CCAAT DISPLACEMENT PROTEIN-RELATED"/>
    <property type="match status" value="1"/>
</dbReference>
<evidence type="ECO:0000256" key="3">
    <source>
        <dbReference type="ARBA" id="ARBA00018691"/>
    </source>
</evidence>
<evidence type="ECO:0000256" key="7">
    <source>
        <dbReference type="ARBA" id="ARBA00023034"/>
    </source>
</evidence>
<accession>A0ABP1G5E7</accession>
<dbReference type="InterPro" id="IPR012955">
    <property type="entry name" value="CASP_C"/>
</dbReference>
<reference evidence="15 16" key="1">
    <citation type="submission" date="2024-06" db="EMBL/GenBank/DDBJ databases">
        <authorList>
            <person name="Kraege A."/>
            <person name="Thomma B."/>
        </authorList>
    </citation>
    <scope>NUCLEOTIDE SEQUENCE [LARGE SCALE GENOMIC DNA]</scope>
</reference>
<evidence type="ECO:0000256" key="4">
    <source>
        <dbReference type="ARBA" id="ARBA00022448"/>
    </source>
</evidence>
<evidence type="ECO:0000256" key="12">
    <source>
        <dbReference type="SAM" id="Phobius"/>
    </source>
</evidence>
<keyword evidence="9 12" id="KW-0472">Membrane</keyword>
<evidence type="ECO:0000259" key="14">
    <source>
        <dbReference type="Pfam" id="PF25398"/>
    </source>
</evidence>
<comment type="similarity">
    <text evidence="2">Belongs to the CASP family.</text>
</comment>
<proteinExistence type="inferred from homology"/>
<dbReference type="InterPro" id="IPR057476">
    <property type="entry name" value="Cux_N"/>
</dbReference>
<evidence type="ECO:0000313" key="15">
    <source>
        <dbReference type="EMBL" id="CAL5227002.1"/>
    </source>
</evidence>
<dbReference type="PANTHER" id="PTHR14043:SF2">
    <property type="entry name" value="HOMEOBOX PROTEIN CUT"/>
    <property type="match status" value="1"/>
</dbReference>
<keyword evidence="5 12" id="KW-0812">Transmembrane</keyword>